<reference evidence="9 10" key="1">
    <citation type="submission" date="2016-08" db="EMBL/GenBank/DDBJ databases">
        <title>Novel Firmicute Genomes.</title>
        <authorList>
            <person name="Poppleton D.I."/>
            <person name="Gribaldo S."/>
        </authorList>
    </citation>
    <scope>NUCLEOTIDE SEQUENCE [LARGE SCALE GENOMIC DNA]</scope>
    <source>
        <strain evidence="9 10">RAOx-1</strain>
    </source>
</reference>
<dbReference type="InterPro" id="IPR001406">
    <property type="entry name" value="PsdUridine_synth_TruA"/>
</dbReference>
<dbReference type="HAMAP" id="MF_00171">
    <property type="entry name" value="TruA"/>
    <property type="match status" value="1"/>
</dbReference>
<evidence type="ECO:0000256" key="5">
    <source>
        <dbReference type="PIRSR" id="PIRSR001430-1"/>
    </source>
</evidence>
<evidence type="ECO:0000259" key="8">
    <source>
        <dbReference type="Pfam" id="PF01416"/>
    </source>
</evidence>
<evidence type="ECO:0000313" key="10">
    <source>
        <dbReference type="Proteomes" id="UP000284219"/>
    </source>
</evidence>
<comment type="caution">
    <text evidence="4">Lacks conserved residue(s) required for the propagation of feature annotation.</text>
</comment>
<keyword evidence="2 4" id="KW-0819">tRNA processing</keyword>
<dbReference type="GO" id="GO:0031119">
    <property type="term" value="P:tRNA pseudouridine synthesis"/>
    <property type="evidence" value="ECO:0007669"/>
    <property type="project" value="UniProtKB-UniRule"/>
</dbReference>
<evidence type="ECO:0000256" key="2">
    <source>
        <dbReference type="ARBA" id="ARBA00022694"/>
    </source>
</evidence>
<dbReference type="CDD" id="cd02570">
    <property type="entry name" value="PseudoU_synth_EcTruA"/>
    <property type="match status" value="1"/>
</dbReference>
<dbReference type="InterPro" id="IPR020094">
    <property type="entry name" value="TruA/RsuA/RluB/E/F_N"/>
</dbReference>
<evidence type="ECO:0000313" key="9">
    <source>
        <dbReference type="EMBL" id="RKD22672.1"/>
    </source>
</evidence>
<proteinExistence type="inferred from homology"/>
<evidence type="ECO:0000256" key="1">
    <source>
        <dbReference type="ARBA" id="ARBA00009375"/>
    </source>
</evidence>
<dbReference type="InterPro" id="IPR020103">
    <property type="entry name" value="PsdUridine_synth_cat_dom_sf"/>
</dbReference>
<dbReference type="InterPro" id="IPR020095">
    <property type="entry name" value="PsdUridine_synth_TruA_C"/>
</dbReference>
<comment type="catalytic activity">
    <reaction evidence="4 7">
        <text>uridine(38/39/40) in tRNA = pseudouridine(38/39/40) in tRNA</text>
        <dbReference type="Rhea" id="RHEA:22376"/>
        <dbReference type="Rhea" id="RHEA-COMP:10085"/>
        <dbReference type="Rhea" id="RHEA-COMP:10087"/>
        <dbReference type="ChEBI" id="CHEBI:65314"/>
        <dbReference type="ChEBI" id="CHEBI:65315"/>
        <dbReference type="EC" id="5.4.99.12"/>
    </reaction>
</comment>
<comment type="function">
    <text evidence="4">Formation of pseudouridine at positions 38, 39 and 40 in the anticodon stem and loop of transfer RNAs.</text>
</comment>
<gene>
    <name evidence="4" type="primary">truA</name>
    <name evidence="9" type="ORF">BEP19_10475</name>
</gene>
<dbReference type="OrthoDB" id="9811823at2"/>
<dbReference type="InterPro" id="IPR020097">
    <property type="entry name" value="PsdUridine_synth_TruA_a/b_dom"/>
</dbReference>
<dbReference type="Proteomes" id="UP000284219">
    <property type="component" value="Unassembled WGS sequence"/>
</dbReference>
<dbReference type="EMBL" id="MCHY01000009">
    <property type="protein sequence ID" value="RKD22672.1"/>
    <property type="molecule type" value="Genomic_DNA"/>
</dbReference>
<dbReference type="EC" id="5.4.99.12" evidence="4"/>
<organism evidence="9 10">
    <name type="scientific">Ammoniphilus oxalaticus</name>
    <dbReference type="NCBI Taxonomy" id="66863"/>
    <lineage>
        <taxon>Bacteria</taxon>
        <taxon>Bacillati</taxon>
        <taxon>Bacillota</taxon>
        <taxon>Bacilli</taxon>
        <taxon>Bacillales</taxon>
        <taxon>Paenibacillaceae</taxon>
        <taxon>Aneurinibacillus group</taxon>
        <taxon>Ammoniphilus</taxon>
    </lineage>
</organism>
<feature type="binding site" evidence="4 6">
    <location>
        <position position="112"/>
    </location>
    <ligand>
        <name>substrate</name>
    </ligand>
</feature>
<evidence type="ECO:0000256" key="6">
    <source>
        <dbReference type="PIRSR" id="PIRSR001430-2"/>
    </source>
</evidence>
<dbReference type="RefSeq" id="WP_120190149.1">
    <property type="nucleotide sequence ID" value="NZ_MCHY01000009.1"/>
</dbReference>
<dbReference type="FunFam" id="3.30.70.580:FF:000001">
    <property type="entry name" value="tRNA pseudouridine synthase A"/>
    <property type="match status" value="1"/>
</dbReference>
<dbReference type="PIRSF" id="PIRSF001430">
    <property type="entry name" value="tRNA_psdUrid_synth"/>
    <property type="match status" value="1"/>
</dbReference>
<dbReference type="GO" id="GO:0160147">
    <property type="term" value="F:tRNA pseudouridine(38-40) synthase activity"/>
    <property type="evidence" value="ECO:0007669"/>
    <property type="project" value="UniProtKB-EC"/>
</dbReference>
<feature type="domain" description="Pseudouridine synthase I TruA alpha/beta" evidence="8">
    <location>
        <begin position="145"/>
        <end position="248"/>
    </location>
</feature>
<dbReference type="Gene3D" id="3.30.70.660">
    <property type="entry name" value="Pseudouridine synthase I, catalytic domain, C-terminal subdomain"/>
    <property type="match status" value="1"/>
</dbReference>
<dbReference type="NCBIfam" id="TIGR00071">
    <property type="entry name" value="hisT_truA"/>
    <property type="match status" value="1"/>
</dbReference>
<accession>A0A419SFW5</accession>
<dbReference type="GO" id="GO:0003723">
    <property type="term" value="F:RNA binding"/>
    <property type="evidence" value="ECO:0007669"/>
    <property type="project" value="InterPro"/>
</dbReference>
<dbReference type="PANTHER" id="PTHR11142:SF0">
    <property type="entry name" value="TRNA PSEUDOURIDINE SYNTHASE-LIKE 1"/>
    <property type="match status" value="1"/>
</dbReference>
<dbReference type="AlphaFoldDB" id="A0A419SFW5"/>
<comment type="similarity">
    <text evidence="1 4 7">Belongs to the tRNA pseudouridine synthase TruA family.</text>
</comment>
<feature type="active site" description="Nucleophile" evidence="4 5">
    <location>
        <position position="54"/>
    </location>
</feature>
<dbReference type="Pfam" id="PF01416">
    <property type="entry name" value="PseudoU_synth_1"/>
    <property type="match status" value="2"/>
</dbReference>
<sequence length="250" mass="28726">MQLSRIKCKVSYDGGNYGGFQLQDNVMSIQQRIEEALQGIVKVPTRIYASGRTDAGVHARGQVFHFDTSLRIPEERWPLALNAQLPDDIVILEATHVPSQFHARFDAIEKTYRYCLWNRRLPDVFTRKYAWHIPYSLDIGLMREATRSLIGEQDFTSFCAARAVVKNKIRHVYEIEIHEESPGQIWLTFRGNGFLYNMVRIMVGTLIQVGSGKVAVERVQEILEAKDRRLAGMTAPPEGLFLWNVKYEHS</sequence>
<comment type="subunit">
    <text evidence="4">Homodimer.</text>
</comment>
<keyword evidence="3 4" id="KW-0413">Isomerase</keyword>
<comment type="caution">
    <text evidence="9">The sequence shown here is derived from an EMBL/GenBank/DDBJ whole genome shotgun (WGS) entry which is preliminary data.</text>
</comment>
<evidence type="ECO:0000256" key="7">
    <source>
        <dbReference type="RuleBase" id="RU003792"/>
    </source>
</evidence>
<protein>
    <recommendedName>
        <fullName evidence="4">tRNA pseudouridine synthase A</fullName>
        <ecNumber evidence="4">5.4.99.12</ecNumber>
    </recommendedName>
    <alternativeName>
        <fullName evidence="4">tRNA pseudouridine(38-40) synthase</fullName>
    </alternativeName>
    <alternativeName>
        <fullName evidence="4">tRNA pseudouridylate synthase I</fullName>
    </alternativeName>
    <alternativeName>
        <fullName evidence="4">tRNA-uridine isomerase I</fullName>
    </alternativeName>
</protein>
<name>A0A419SFW5_9BACL</name>
<keyword evidence="10" id="KW-1185">Reference proteome</keyword>
<evidence type="ECO:0000256" key="4">
    <source>
        <dbReference type="HAMAP-Rule" id="MF_00171"/>
    </source>
</evidence>
<feature type="domain" description="Pseudouridine synthase I TruA alpha/beta" evidence="8">
    <location>
        <begin position="11"/>
        <end position="106"/>
    </location>
</feature>
<dbReference type="Gene3D" id="3.30.70.580">
    <property type="entry name" value="Pseudouridine synthase I, catalytic domain, N-terminal subdomain"/>
    <property type="match status" value="1"/>
</dbReference>
<dbReference type="SUPFAM" id="SSF55120">
    <property type="entry name" value="Pseudouridine synthase"/>
    <property type="match status" value="1"/>
</dbReference>
<dbReference type="PANTHER" id="PTHR11142">
    <property type="entry name" value="PSEUDOURIDYLATE SYNTHASE"/>
    <property type="match status" value="1"/>
</dbReference>
<evidence type="ECO:0000256" key="3">
    <source>
        <dbReference type="ARBA" id="ARBA00023235"/>
    </source>
</evidence>